<dbReference type="GO" id="GO:0016788">
    <property type="term" value="F:hydrolase activity, acting on ester bonds"/>
    <property type="evidence" value="ECO:0007669"/>
    <property type="project" value="InterPro"/>
</dbReference>
<dbReference type="InterPro" id="IPR053044">
    <property type="entry name" value="Metallo-hydrolase/TatD-type"/>
</dbReference>
<protein>
    <recommendedName>
        <fullName evidence="4">Metallo-dependent hydrolase</fullName>
    </recommendedName>
</protein>
<organism evidence="2 3">
    <name type="scientific">Exserohilum turcicum (strain 28A)</name>
    <name type="common">Northern leaf blight fungus</name>
    <name type="synonym">Setosphaeria turcica</name>
    <dbReference type="NCBI Taxonomy" id="671987"/>
    <lineage>
        <taxon>Eukaryota</taxon>
        <taxon>Fungi</taxon>
        <taxon>Dikarya</taxon>
        <taxon>Ascomycota</taxon>
        <taxon>Pezizomycotina</taxon>
        <taxon>Dothideomycetes</taxon>
        <taxon>Pleosporomycetidae</taxon>
        <taxon>Pleosporales</taxon>
        <taxon>Pleosporineae</taxon>
        <taxon>Pleosporaceae</taxon>
        <taxon>Exserohilum</taxon>
    </lineage>
</organism>
<dbReference type="Gene3D" id="3.20.20.140">
    <property type="entry name" value="Metal-dependent hydrolases"/>
    <property type="match status" value="1"/>
</dbReference>
<sequence length="414" mass="46814">MEMEADKSKAEAFPWHLGVYDAHCHPTDTMSSIEAIRNMKARALTVMATRAEDQQLVTAAADKHSIRSPDPSQWSRDECIVPCFGWHPWFSYQMYLTNAIDGESHWKEQGNLTGDDKIAHYKTVLQPARENPSDEDIKIYLSLPDPTPFSTFLVETKKLLHKYPYALVGEIGLDRSFRIPESWTGNQHLWAKRDKTLTPGGREGRRLTPFRCSPAHQKKIFKLQLQLAAEMGRAVSVHGVQAHGLVLEVLSGLWKGHEKHVLSKRERKKRGQDHPAAEAAIAADENSQSKTAETQRPTTPYPPRICLHSYSGNVSNFKQYLNPAVPARIFASFSTAINLSDALLEETPAGFEEMVRTVPDDMLLVESDLHTAGDEMDIRLEDIVRRICRVKGWSLQDGVTRLARNWKMFAFGED</sequence>
<proteinExistence type="predicted"/>
<dbReference type="GeneID" id="19397105"/>
<keyword evidence="3" id="KW-1185">Reference proteome</keyword>
<dbReference type="InterPro" id="IPR032466">
    <property type="entry name" value="Metal_Hydrolase"/>
</dbReference>
<evidence type="ECO:0000256" key="1">
    <source>
        <dbReference type="SAM" id="MobiDB-lite"/>
    </source>
</evidence>
<dbReference type="SUPFAM" id="SSF51556">
    <property type="entry name" value="Metallo-dependent hydrolases"/>
    <property type="match status" value="1"/>
</dbReference>
<dbReference type="InterPro" id="IPR001130">
    <property type="entry name" value="TatD-like"/>
</dbReference>
<name>R0KDC4_EXST2</name>
<accession>R0KDC4</accession>
<dbReference type="eggNOG" id="KOG3020">
    <property type="taxonomic scope" value="Eukaryota"/>
</dbReference>
<dbReference type="Pfam" id="PF01026">
    <property type="entry name" value="TatD_DNase"/>
    <property type="match status" value="1"/>
</dbReference>
<dbReference type="OrthoDB" id="413993at2759"/>
<feature type="region of interest" description="Disordered" evidence="1">
    <location>
        <begin position="261"/>
        <end position="303"/>
    </location>
</feature>
<dbReference type="HOGENOM" id="CLU_031506_3_0_1"/>
<reference evidence="2 3" key="2">
    <citation type="journal article" date="2013" name="PLoS Genet.">
        <title>Comparative genome structure, secondary metabolite, and effector coding capacity across Cochliobolus pathogens.</title>
        <authorList>
            <person name="Condon B.J."/>
            <person name="Leng Y."/>
            <person name="Wu D."/>
            <person name="Bushley K.E."/>
            <person name="Ohm R.A."/>
            <person name="Otillar R."/>
            <person name="Martin J."/>
            <person name="Schackwitz W."/>
            <person name="Grimwood J."/>
            <person name="MohdZainudin N."/>
            <person name="Xue C."/>
            <person name="Wang R."/>
            <person name="Manning V.A."/>
            <person name="Dhillon B."/>
            <person name="Tu Z.J."/>
            <person name="Steffenson B.J."/>
            <person name="Salamov A."/>
            <person name="Sun H."/>
            <person name="Lowry S."/>
            <person name="LaButti K."/>
            <person name="Han J."/>
            <person name="Copeland A."/>
            <person name="Lindquist E."/>
            <person name="Barry K."/>
            <person name="Schmutz J."/>
            <person name="Baker S.E."/>
            <person name="Ciuffetti L.M."/>
            <person name="Grigoriev I.V."/>
            <person name="Zhong S."/>
            <person name="Turgeon B.G."/>
        </authorList>
    </citation>
    <scope>NUCLEOTIDE SEQUENCE [LARGE SCALE GENOMIC DNA]</scope>
    <source>
        <strain evidence="3">28A</strain>
    </source>
</reference>
<dbReference type="AlphaFoldDB" id="R0KDC4"/>
<evidence type="ECO:0000313" key="2">
    <source>
        <dbReference type="EMBL" id="EOA86142.1"/>
    </source>
</evidence>
<dbReference type="PANTHER" id="PTHR47345">
    <property type="entry name" value="CUT9-INTERACTING PROTEIN SCN1"/>
    <property type="match status" value="1"/>
</dbReference>
<feature type="compositionally biased region" description="Polar residues" evidence="1">
    <location>
        <begin position="285"/>
        <end position="298"/>
    </location>
</feature>
<dbReference type="PANTHER" id="PTHR47345:SF1">
    <property type="entry name" value="CUT9-INTERACTING PROTEIN SCN1"/>
    <property type="match status" value="1"/>
</dbReference>
<dbReference type="EMBL" id="KB908604">
    <property type="protein sequence ID" value="EOA86142.1"/>
    <property type="molecule type" value="Genomic_DNA"/>
</dbReference>
<dbReference type="Proteomes" id="UP000016935">
    <property type="component" value="Unassembled WGS sequence"/>
</dbReference>
<evidence type="ECO:0008006" key="4">
    <source>
        <dbReference type="Google" id="ProtNLM"/>
    </source>
</evidence>
<reference evidence="2 3" key="1">
    <citation type="journal article" date="2012" name="PLoS Pathog.">
        <title>Diverse lifestyles and strategies of plant pathogenesis encoded in the genomes of eighteen Dothideomycetes fungi.</title>
        <authorList>
            <person name="Ohm R.A."/>
            <person name="Feau N."/>
            <person name="Henrissat B."/>
            <person name="Schoch C.L."/>
            <person name="Horwitz B.A."/>
            <person name="Barry K.W."/>
            <person name="Condon B.J."/>
            <person name="Copeland A.C."/>
            <person name="Dhillon B."/>
            <person name="Glaser F."/>
            <person name="Hesse C.N."/>
            <person name="Kosti I."/>
            <person name="LaButti K."/>
            <person name="Lindquist E.A."/>
            <person name="Lucas S."/>
            <person name="Salamov A.A."/>
            <person name="Bradshaw R.E."/>
            <person name="Ciuffetti L."/>
            <person name="Hamelin R.C."/>
            <person name="Kema G.H.J."/>
            <person name="Lawrence C."/>
            <person name="Scott J.A."/>
            <person name="Spatafora J.W."/>
            <person name="Turgeon B.G."/>
            <person name="de Wit P.J.G.M."/>
            <person name="Zhong S."/>
            <person name="Goodwin S.B."/>
            <person name="Grigoriev I.V."/>
        </authorList>
    </citation>
    <scope>NUCLEOTIDE SEQUENCE [LARGE SCALE GENOMIC DNA]</scope>
    <source>
        <strain evidence="3">28A</strain>
    </source>
</reference>
<dbReference type="RefSeq" id="XP_008026152.1">
    <property type="nucleotide sequence ID" value="XM_008027961.1"/>
</dbReference>
<gene>
    <name evidence="2" type="ORF">SETTUDRAFT_151157</name>
</gene>
<evidence type="ECO:0000313" key="3">
    <source>
        <dbReference type="Proteomes" id="UP000016935"/>
    </source>
</evidence>